<dbReference type="RefSeq" id="WP_209666863.1">
    <property type="nucleotide sequence ID" value="NZ_JAGGMS010000001.1"/>
</dbReference>
<evidence type="ECO:0000313" key="2">
    <source>
        <dbReference type="EMBL" id="MBP2183737.1"/>
    </source>
</evidence>
<name>A0ABS4PWE1_9PSEU</name>
<gene>
    <name evidence="2" type="ORF">JOM49_005263</name>
</gene>
<evidence type="ECO:0000313" key="3">
    <source>
        <dbReference type="Proteomes" id="UP000741013"/>
    </source>
</evidence>
<comment type="caution">
    <text evidence="2">The sequence shown here is derived from an EMBL/GenBank/DDBJ whole genome shotgun (WGS) entry which is preliminary data.</text>
</comment>
<protein>
    <submittedName>
        <fullName evidence="2">Uncharacterized protein</fullName>
    </submittedName>
</protein>
<sequence>MAPDAQTDPDKAPGRASPPKRRQEDDDLFGNEASLVAFPDDDEELPPAHARDRLLREFRTEMSGAVAGEHLASAIEEVLLAMPLDRTLAAIKVFEGGDRETVPAFEYLSAAIPTPVAGAPSPQLAPTIFSNEGRIAGRGKVTRVHLWGWRTSYPTLDGENVCVHKMPQAAGSFRYSFPVIRIDTSTGCHIDEFLLPNMD</sequence>
<evidence type="ECO:0000256" key="1">
    <source>
        <dbReference type="SAM" id="MobiDB-lite"/>
    </source>
</evidence>
<dbReference type="EMBL" id="JAGGMS010000001">
    <property type="protein sequence ID" value="MBP2183737.1"/>
    <property type="molecule type" value="Genomic_DNA"/>
</dbReference>
<reference evidence="2 3" key="1">
    <citation type="submission" date="2021-03" db="EMBL/GenBank/DDBJ databases">
        <title>Sequencing the genomes of 1000 actinobacteria strains.</title>
        <authorList>
            <person name="Klenk H.-P."/>
        </authorList>
    </citation>
    <scope>NUCLEOTIDE SEQUENCE [LARGE SCALE GENOMIC DNA]</scope>
    <source>
        <strain evidence="2 3">DSM 45510</strain>
    </source>
</reference>
<accession>A0ABS4PWE1</accession>
<proteinExistence type="predicted"/>
<organism evidence="2 3">
    <name type="scientific">Amycolatopsis magusensis</name>
    <dbReference type="NCBI Taxonomy" id="882444"/>
    <lineage>
        <taxon>Bacteria</taxon>
        <taxon>Bacillati</taxon>
        <taxon>Actinomycetota</taxon>
        <taxon>Actinomycetes</taxon>
        <taxon>Pseudonocardiales</taxon>
        <taxon>Pseudonocardiaceae</taxon>
        <taxon>Amycolatopsis</taxon>
    </lineage>
</organism>
<dbReference type="Proteomes" id="UP000741013">
    <property type="component" value="Unassembled WGS sequence"/>
</dbReference>
<keyword evidence="3" id="KW-1185">Reference proteome</keyword>
<feature type="region of interest" description="Disordered" evidence="1">
    <location>
        <begin position="1"/>
        <end position="30"/>
    </location>
</feature>